<dbReference type="PROSITE" id="PS50042">
    <property type="entry name" value="CNMP_BINDING_3"/>
    <property type="match status" value="1"/>
</dbReference>
<dbReference type="SUPFAM" id="SSF51206">
    <property type="entry name" value="cAMP-binding domain-like"/>
    <property type="match status" value="1"/>
</dbReference>
<keyword evidence="3" id="KW-1185">Reference proteome</keyword>
<dbReference type="CDD" id="cd00038">
    <property type="entry name" value="CAP_ED"/>
    <property type="match status" value="1"/>
</dbReference>
<proteinExistence type="predicted"/>
<dbReference type="RefSeq" id="WP_128911485.1">
    <property type="nucleotide sequence ID" value="NZ_RDSM01000001.1"/>
</dbReference>
<accession>A0A4Q0T108</accession>
<dbReference type="SMART" id="SM00100">
    <property type="entry name" value="cNMP"/>
    <property type="match status" value="1"/>
</dbReference>
<feature type="domain" description="Cyclic nucleotide-binding" evidence="1">
    <location>
        <begin position="7"/>
        <end position="105"/>
    </location>
</feature>
<reference evidence="2 3" key="1">
    <citation type="submission" date="2018-11" db="EMBL/GenBank/DDBJ databases">
        <authorList>
            <person name="Mardanov A.V."/>
            <person name="Ravin N.V."/>
            <person name="Dedysh S.N."/>
        </authorList>
    </citation>
    <scope>NUCLEOTIDE SEQUENCE [LARGE SCALE GENOMIC DNA]</scope>
    <source>
        <strain evidence="2 3">AF10</strain>
    </source>
</reference>
<evidence type="ECO:0000259" key="1">
    <source>
        <dbReference type="PROSITE" id="PS50042"/>
    </source>
</evidence>
<organism evidence="2 3">
    <name type="scientific">Granulicella sibirica</name>
    <dbReference type="NCBI Taxonomy" id="2479048"/>
    <lineage>
        <taxon>Bacteria</taxon>
        <taxon>Pseudomonadati</taxon>
        <taxon>Acidobacteriota</taxon>
        <taxon>Terriglobia</taxon>
        <taxon>Terriglobales</taxon>
        <taxon>Acidobacteriaceae</taxon>
        <taxon>Granulicella</taxon>
    </lineage>
</organism>
<evidence type="ECO:0000313" key="3">
    <source>
        <dbReference type="Proteomes" id="UP000289437"/>
    </source>
</evidence>
<dbReference type="Proteomes" id="UP000289437">
    <property type="component" value="Unassembled WGS sequence"/>
</dbReference>
<dbReference type="Gene3D" id="2.60.120.10">
    <property type="entry name" value="Jelly Rolls"/>
    <property type="match status" value="1"/>
</dbReference>
<gene>
    <name evidence="2" type="ORF">GRAN_0605</name>
</gene>
<sequence>MRKVLYLMGILNDIDVQWLATKGSKMLFEQGTTLITQGLPVQHLFIVLDGRLSVEVNSVQVATLMSGEVIGEISFVDSRPPLASVVALMPTIVLGIDKALLKQKLEADGQFGSRFYRAIALFLADRLRTTTSRLGYASNGREATIEDDPDELDADFMQVVSMANVRFDFLVRSVK</sequence>
<dbReference type="AlphaFoldDB" id="A0A4Q0T108"/>
<comment type="caution">
    <text evidence="2">The sequence shown here is derived from an EMBL/GenBank/DDBJ whole genome shotgun (WGS) entry which is preliminary data.</text>
</comment>
<dbReference type="InterPro" id="IPR000595">
    <property type="entry name" value="cNMP-bd_dom"/>
</dbReference>
<evidence type="ECO:0000313" key="2">
    <source>
        <dbReference type="EMBL" id="RXH57295.1"/>
    </source>
</evidence>
<protein>
    <recommendedName>
        <fullName evidence="1">Cyclic nucleotide-binding domain-containing protein</fullName>
    </recommendedName>
</protein>
<dbReference type="OrthoDB" id="951557at2"/>
<reference evidence="3" key="2">
    <citation type="submission" date="2019-02" db="EMBL/GenBank/DDBJ databases">
        <title>Granulicella sibirica sp. nov., a psychrotolerant acidobacterium isolated from an organic soil layer in forested tundra, West Siberia.</title>
        <authorList>
            <person name="Oshkin I.Y."/>
            <person name="Kulichevskaya I.S."/>
            <person name="Rijpstra W.I.C."/>
            <person name="Sinninghe Damste J.S."/>
            <person name="Rakitin A.L."/>
            <person name="Ravin N.V."/>
            <person name="Dedysh S.N."/>
        </authorList>
    </citation>
    <scope>NUCLEOTIDE SEQUENCE [LARGE SCALE GENOMIC DNA]</scope>
    <source>
        <strain evidence="3">AF10</strain>
    </source>
</reference>
<dbReference type="InterPro" id="IPR014710">
    <property type="entry name" value="RmlC-like_jellyroll"/>
</dbReference>
<dbReference type="InterPro" id="IPR018490">
    <property type="entry name" value="cNMP-bd_dom_sf"/>
</dbReference>
<name>A0A4Q0T108_9BACT</name>
<dbReference type="Pfam" id="PF00027">
    <property type="entry name" value="cNMP_binding"/>
    <property type="match status" value="1"/>
</dbReference>
<dbReference type="EMBL" id="RDSM01000001">
    <property type="protein sequence ID" value="RXH57295.1"/>
    <property type="molecule type" value="Genomic_DNA"/>
</dbReference>